<evidence type="ECO:0000259" key="6">
    <source>
        <dbReference type="Pfam" id="PF07686"/>
    </source>
</evidence>
<dbReference type="SUPFAM" id="SSF48726">
    <property type="entry name" value="Immunoglobulin"/>
    <property type="match status" value="1"/>
</dbReference>
<dbReference type="Bgee" id="ENSECAG00000032976">
    <property type="expression patterns" value="Expressed in chorionic villus and 12 other cell types or tissues"/>
</dbReference>
<keyword evidence="3" id="KW-0393">Immunoglobulin domain</keyword>
<name>A0A3Q2GWJ3_HORSE</name>
<evidence type="ECO:0000256" key="4">
    <source>
        <dbReference type="ARBA" id="ARBA00038222"/>
    </source>
</evidence>
<keyword evidence="8" id="KW-1185">Reference proteome</keyword>
<dbReference type="GO" id="GO:0002682">
    <property type="term" value="P:regulation of immune system process"/>
    <property type="evidence" value="ECO:0000318"/>
    <property type="project" value="GO_Central"/>
</dbReference>
<dbReference type="Gene3D" id="2.60.40.10">
    <property type="entry name" value="Immunoglobulins"/>
    <property type="match status" value="1"/>
</dbReference>
<dbReference type="InterPro" id="IPR013106">
    <property type="entry name" value="Ig_V-set"/>
</dbReference>
<evidence type="ECO:0000313" key="8">
    <source>
        <dbReference type="Proteomes" id="UP000002281"/>
    </source>
</evidence>
<evidence type="ECO:0000313" key="7">
    <source>
        <dbReference type="Ensembl" id="ENSECAP00000024841.2"/>
    </source>
</evidence>
<dbReference type="ExpressionAtlas" id="A0A3Q2GWJ3">
    <property type="expression patterns" value="baseline"/>
</dbReference>
<sequence length="230" mass="25534">MRGRSRSVLDRDSTPALMTWQSTPAQEEAQDRGRKHSRADTWWAAVLPSFSGAQALLTEGGTEQAAATMQSLSAPAHRGYVPWKGLLLAVSLLSFWNLPTTAKITVESLPPNAAEGQNVILVVQNLPRNLLGYNWFKGNRPSPKTEIAHYDIDRKTLIPGLAFTGREAICPYGSLLLANVTMEYAGNYTVFVIKRRLQYEVAIAQLHVHKPVSKPSTGIVKRRKHSRYIT</sequence>
<protein>
    <recommendedName>
        <fullName evidence="6">Immunoglobulin V-set domain-containing protein</fullName>
    </recommendedName>
</protein>
<evidence type="ECO:0000256" key="2">
    <source>
        <dbReference type="ARBA" id="ARBA00023180"/>
    </source>
</evidence>
<dbReference type="PANTHER" id="PTHR44427">
    <property type="entry name" value="CARCINOEMBRYONIC ANTIGEN-RELATED CELL ADHESION MOLECULE 19"/>
    <property type="match status" value="1"/>
</dbReference>
<reference evidence="7" key="2">
    <citation type="submission" date="2025-08" db="UniProtKB">
        <authorList>
            <consortium name="Ensembl"/>
        </authorList>
    </citation>
    <scope>IDENTIFICATION</scope>
    <source>
        <strain evidence="7">Thoroughbred</strain>
    </source>
</reference>
<reference evidence="7 8" key="1">
    <citation type="journal article" date="2009" name="Science">
        <title>Genome sequence, comparative analysis, and population genetics of the domestic horse.</title>
        <authorList>
            <consortium name="Broad Institute Genome Sequencing Platform"/>
            <consortium name="Broad Institute Whole Genome Assembly Team"/>
            <person name="Wade C.M."/>
            <person name="Giulotto E."/>
            <person name="Sigurdsson S."/>
            <person name="Zoli M."/>
            <person name="Gnerre S."/>
            <person name="Imsland F."/>
            <person name="Lear T.L."/>
            <person name="Adelson D.L."/>
            <person name="Bailey E."/>
            <person name="Bellone R.R."/>
            <person name="Bloecker H."/>
            <person name="Distl O."/>
            <person name="Edgar R.C."/>
            <person name="Garber M."/>
            <person name="Leeb T."/>
            <person name="Mauceli E."/>
            <person name="MacLeod J.N."/>
            <person name="Penedo M.C.T."/>
            <person name="Raison J.M."/>
            <person name="Sharpe T."/>
            <person name="Vogel J."/>
            <person name="Andersson L."/>
            <person name="Antczak D.F."/>
            <person name="Biagi T."/>
            <person name="Binns M.M."/>
            <person name="Chowdhary B.P."/>
            <person name="Coleman S.J."/>
            <person name="Della Valle G."/>
            <person name="Fryc S."/>
            <person name="Guerin G."/>
            <person name="Hasegawa T."/>
            <person name="Hill E.W."/>
            <person name="Jurka J."/>
            <person name="Kiialainen A."/>
            <person name="Lindgren G."/>
            <person name="Liu J."/>
            <person name="Magnani E."/>
            <person name="Mickelson J.R."/>
            <person name="Murray J."/>
            <person name="Nergadze S.G."/>
            <person name="Onofrio R."/>
            <person name="Pedroni S."/>
            <person name="Piras M.F."/>
            <person name="Raudsepp T."/>
            <person name="Rocchi M."/>
            <person name="Roeed K.H."/>
            <person name="Ryder O.A."/>
            <person name="Searle S."/>
            <person name="Skow L."/>
            <person name="Swinburne J.E."/>
            <person name="Syvaenen A.C."/>
            <person name="Tozaki T."/>
            <person name="Valberg S.J."/>
            <person name="Vaudin M."/>
            <person name="White J.R."/>
            <person name="Zody M.C."/>
            <person name="Lander E.S."/>
            <person name="Lindblad-Toh K."/>
        </authorList>
    </citation>
    <scope>NUCLEOTIDE SEQUENCE [LARGE SCALE GENOMIC DNA]</scope>
    <source>
        <strain evidence="7 8">Thoroughbred</strain>
    </source>
</reference>
<evidence type="ECO:0000256" key="5">
    <source>
        <dbReference type="SAM" id="MobiDB-lite"/>
    </source>
</evidence>
<comment type="similarity">
    <text evidence="4">Belongs to the immunoglobulin superfamily. CEA family.</text>
</comment>
<dbReference type="GO" id="GO:0005886">
    <property type="term" value="C:plasma membrane"/>
    <property type="evidence" value="ECO:0000318"/>
    <property type="project" value="GO_Central"/>
</dbReference>
<dbReference type="GO" id="GO:0007165">
    <property type="term" value="P:signal transduction"/>
    <property type="evidence" value="ECO:0000318"/>
    <property type="project" value="GO_Central"/>
</dbReference>
<evidence type="ECO:0000256" key="1">
    <source>
        <dbReference type="ARBA" id="ARBA00022729"/>
    </source>
</evidence>
<dbReference type="Ensembl" id="ENSECAT00000037988.3">
    <property type="protein sequence ID" value="ENSECAP00000024841.2"/>
    <property type="gene ID" value="ENSECAG00000032976.3"/>
</dbReference>
<dbReference type="GO" id="GO:0009986">
    <property type="term" value="C:cell surface"/>
    <property type="evidence" value="ECO:0000318"/>
    <property type="project" value="GO_Central"/>
</dbReference>
<feature type="region of interest" description="Disordered" evidence="5">
    <location>
        <begin position="1"/>
        <end position="35"/>
    </location>
</feature>
<dbReference type="InterPro" id="IPR036179">
    <property type="entry name" value="Ig-like_dom_sf"/>
</dbReference>
<proteinExistence type="inferred from homology"/>
<dbReference type="InterPro" id="IPR013783">
    <property type="entry name" value="Ig-like_fold"/>
</dbReference>
<feature type="domain" description="Immunoglobulin V-set" evidence="6">
    <location>
        <begin position="110"/>
        <end position="209"/>
    </location>
</feature>
<keyword evidence="2" id="KW-0325">Glycoprotein</keyword>
<dbReference type="GeneTree" id="ENSGT01100000263479"/>
<accession>A0A3Q2GWJ3</accession>
<evidence type="ECO:0000256" key="3">
    <source>
        <dbReference type="ARBA" id="ARBA00023319"/>
    </source>
</evidence>
<reference evidence="7" key="3">
    <citation type="submission" date="2025-09" db="UniProtKB">
        <authorList>
            <consortium name="Ensembl"/>
        </authorList>
    </citation>
    <scope>IDENTIFICATION</scope>
    <source>
        <strain evidence="7">Thoroughbred</strain>
    </source>
</reference>
<organism evidence="7 8">
    <name type="scientific">Equus caballus</name>
    <name type="common">Horse</name>
    <dbReference type="NCBI Taxonomy" id="9796"/>
    <lineage>
        <taxon>Eukaryota</taxon>
        <taxon>Metazoa</taxon>
        <taxon>Chordata</taxon>
        <taxon>Craniata</taxon>
        <taxon>Vertebrata</taxon>
        <taxon>Euteleostomi</taxon>
        <taxon>Mammalia</taxon>
        <taxon>Eutheria</taxon>
        <taxon>Laurasiatheria</taxon>
        <taxon>Perissodactyla</taxon>
        <taxon>Equidae</taxon>
        <taxon>Equus</taxon>
    </lineage>
</organism>
<dbReference type="InterPro" id="IPR050831">
    <property type="entry name" value="CEA_cell_adhesion"/>
</dbReference>
<dbReference type="PANTHER" id="PTHR44427:SF1">
    <property type="entry name" value="CARCINOEMBRYONIC ANTIGEN-RELATED CELL ADHESION MOLECULE 1"/>
    <property type="match status" value="1"/>
</dbReference>
<keyword evidence="1" id="KW-0732">Signal</keyword>
<dbReference type="AlphaFoldDB" id="A0A3Q2GWJ3"/>
<dbReference type="GO" id="GO:1990782">
    <property type="term" value="F:protein tyrosine kinase binding"/>
    <property type="evidence" value="ECO:0000318"/>
    <property type="project" value="GO_Central"/>
</dbReference>
<dbReference type="CDD" id="cd05774">
    <property type="entry name" value="IgV_CEACAM_D1"/>
    <property type="match status" value="1"/>
</dbReference>
<dbReference type="Proteomes" id="UP000002281">
    <property type="component" value="Chromosome 10"/>
</dbReference>
<dbReference type="Pfam" id="PF07686">
    <property type="entry name" value="V-set"/>
    <property type="match status" value="1"/>
</dbReference>